<accession>S9P6R2</accession>
<feature type="chain" id="PRO_5004554130" evidence="1">
    <location>
        <begin position="27"/>
        <end position="250"/>
    </location>
</feature>
<protein>
    <submittedName>
        <fullName evidence="2">Uncharacterized protein</fullName>
    </submittedName>
</protein>
<dbReference type="InterPro" id="IPR046505">
    <property type="entry name" value="DUF6683"/>
</dbReference>
<dbReference type="OrthoDB" id="5514934at2"/>
<evidence type="ECO:0000313" key="2">
    <source>
        <dbReference type="EMBL" id="EPX58871.1"/>
    </source>
</evidence>
<keyword evidence="1" id="KW-0732">Signal</keyword>
<keyword evidence="3" id="KW-1185">Reference proteome</keyword>
<dbReference type="AlphaFoldDB" id="S9P6R2"/>
<evidence type="ECO:0000256" key="1">
    <source>
        <dbReference type="SAM" id="SignalP"/>
    </source>
</evidence>
<comment type="caution">
    <text evidence="2">The sequence shown here is derived from an EMBL/GenBank/DDBJ whole genome shotgun (WGS) entry which is preliminary data.</text>
</comment>
<dbReference type="EMBL" id="ANAH02000021">
    <property type="protein sequence ID" value="EPX58871.1"/>
    <property type="molecule type" value="Genomic_DNA"/>
</dbReference>
<organism evidence="2 3">
    <name type="scientific">Cystobacter fuscus (strain ATCC 25194 / DSM 2262 / NBRC 100088 / M29)</name>
    <dbReference type="NCBI Taxonomy" id="1242864"/>
    <lineage>
        <taxon>Bacteria</taxon>
        <taxon>Pseudomonadati</taxon>
        <taxon>Myxococcota</taxon>
        <taxon>Myxococcia</taxon>
        <taxon>Myxococcales</taxon>
        <taxon>Cystobacterineae</taxon>
        <taxon>Archangiaceae</taxon>
        <taxon>Cystobacter</taxon>
    </lineage>
</organism>
<evidence type="ECO:0000313" key="3">
    <source>
        <dbReference type="Proteomes" id="UP000011682"/>
    </source>
</evidence>
<dbReference type="Pfam" id="PF20388">
    <property type="entry name" value="DUF6683"/>
    <property type="match status" value="1"/>
</dbReference>
<sequence length="250" mass="27806">MRSVYRKVAVLATVCALGSGVWPAVARPLSAYREYDSGVFAGGGFKLSLPGKGREDVSREKSSGRAGEEAIPPELLPLSVSSFRTVGNPIMPKRVAEAVAGLDKEERRQLEASLMLLLRQYEQQLDRDDDFRLKNNLAGSFNFLFGAAYSVLKEGRALSPEQRESMLRQLNAGFALRLKEQRLSDREKQELYESAVLSGSIILGLYTEGRDTRQPALQRTARELARELLTRLMGLSIEQVRTEGDSVRIN</sequence>
<dbReference type="Proteomes" id="UP000011682">
    <property type="component" value="Unassembled WGS sequence"/>
</dbReference>
<proteinExistence type="predicted"/>
<dbReference type="RefSeq" id="WP_002643374.1">
    <property type="nucleotide sequence ID" value="NZ_ANAH02000021.1"/>
</dbReference>
<dbReference type="eggNOG" id="ENOG5034ACX">
    <property type="taxonomic scope" value="Bacteria"/>
</dbReference>
<gene>
    <name evidence="2" type="ORF">D187_003586</name>
</gene>
<reference evidence="2" key="1">
    <citation type="submission" date="2013-05" db="EMBL/GenBank/DDBJ databases">
        <title>Genome assembly of Cystobacter fuscus DSM 2262.</title>
        <authorList>
            <person name="Sharma G."/>
            <person name="Khatri I."/>
            <person name="Kaur C."/>
            <person name="Mayilraj S."/>
            <person name="Subramanian S."/>
        </authorList>
    </citation>
    <scope>NUCLEOTIDE SEQUENCE [LARGE SCALE GENOMIC DNA]</scope>
    <source>
        <strain evidence="2">DSM 2262</strain>
    </source>
</reference>
<name>S9P6R2_CYSF2</name>
<feature type="signal peptide" evidence="1">
    <location>
        <begin position="1"/>
        <end position="26"/>
    </location>
</feature>